<comment type="caution">
    <text evidence="8">The sequence shown here is derived from an EMBL/GenBank/DDBJ whole genome shotgun (WGS) entry which is preliminary data.</text>
</comment>
<proteinExistence type="inferred from homology"/>
<organism evidence="8 9">
    <name type="scientific">Niabella pedocola</name>
    <dbReference type="NCBI Taxonomy" id="1752077"/>
    <lineage>
        <taxon>Bacteria</taxon>
        <taxon>Pseudomonadati</taxon>
        <taxon>Bacteroidota</taxon>
        <taxon>Chitinophagia</taxon>
        <taxon>Chitinophagales</taxon>
        <taxon>Chitinophagaceae</taxon>
        <taxon>Niabella</taxon>
    </lineage>
</organism>
<sequence>MRRIIKNTTVLLVLISMFSACKKYLNVVPDSIATIESAFTLRTSAERYLFSCFSYLPGDASFNDNPAFNSGDEVWYMDPIRDVDATYHNIARGLQNADNPLGNFWAGSSRGTSLFQAIRKCNTFLENVDKVPDLNEYERERWKAEVIFLKAYYHFYLFRLYGPIPLTKENLPISASPEEVKVYREPVDSCVNYIVSLLDQAAASDLMPDRISGTENAELGRITKCIVKAVKAKVLVTAASPLFNGNTSYASLIDNKGRPLFPQTEDPAKWVRAAEACRDAIEFCTANGYSLSTFPGNTGYIINDTIQKQLDIRTAITNKFNNPEVIWPNTDSRAGDIQRFSMANLAPFTSTSNAKSIIAPTIKMAELFYSKNGVPITEDPEWDFNDRFALRTAGDADQYYIAKGQETVKLNFDREPRFYASLGFDRGIWFGNWINNYNVYAATGLLYVKGRAGETAARQGISNYSITGYYPKKLVNIETTVAADGNITSNTVQYPWPELRLSDLYLLYAEALNEAQGPGADVYHWVDLVRARAGLQSVEDSWSQHSKDPVKFKSKQGMRAIIQQERGIELMFEGQRFWDLLRWKIAHVELNGPIRGWDITQKDAVPYYNPMLMFNQRFDLRNYLWPIQISELRINKNLVQNTGW</sequence>
<keyword evidence="4" id="KW-0472">Membrane</keyword>
<dbReference type="Gene3D" id="1.25.40.390">
    <property type="match status" value="1"/>
</dbReference>
<comment type="similarity">
    <text evidence="2">Belongs to the SusD family.</text>
</comment>
<evidence type="ECO:0000259" key="7">
    <source>
        <dbReference type="Pfam" id="PF14322"/>
    </source>
</evidence>
<reference evidence="8 9" key="1">
    <citation type="submission" date="2021-11" db="EMBL/GenBank/DDBJ databases">
        <title>Genomic of Niabella pedocola.</title>
        <authorList>
            <person name="Wu T."/>
        </authorList>
    </citation>
    <scope>NUCLEOTIDE SEQUENCE [LARGE SCALE GENOMIC DNA]</scope>
    <source>
        <strain evidence="8 9">JCM 31011</strain>
    </source>
</reference>
<evidence type="ECO:0000256" key="2">
    <source>
        <dbReference type="ARBA" id="ARBA00006275"/>
    </source>
</evidence>
<dbReference type="EMBL" id="JAJNEC010000004">
    <property type="protein sequence ID" value="MCD2422593.1"/>
    <property type="molecule type" value="Genomic_DNA"/>
</dbReference>
<feature type="domain" description="RagB/SusD" evidence="6">
    <location>
        <begin position="323"/>
        <end position="644"/>
    </location>
</feature>
<keyword evidence="3" id="KW-0732">Signal</keyword>
<dbReference type="InterPro" id="IPR012944">
    <property type="entry name" value="SusD_RagB_dom"/>
</dbReference>
<dbReference type="Pfam" id="PF14322">
    <property type="entry name" value="SusD-like_3"/>
    <property type="match status" value="1"/>
</dbReference>
<evidence type="ECO:0000313" key="8">
    <source>
        <dbReference type="EMBL" id="MCD2422593.1"/>
    </source>
</evidence>
<dbReference type="RefSeq" id="WP_231003725.1">
    <property type="nucleotide sequence ID" value="NZ_JAJNEC010000004.1"/>
</dbReference>
<dbReference type="InterPro" id="IPR011990">
    <property type="entry name" value="TPR-like_helical_dom_sf"/>
</dbReference>
<keyword evidence="5" id="KW-0998">Cell outer membrane</keyword>
<dbReference type="Pfam" id="PF07980">
    <property type="entry name" value="SusD_RagB"/>
    <property type="match status" value="1"/>
</dbReference>
<dbReference type="PROSITE" id="PS51257">
    <property type="entry name" value="PROKAR_LIPOPROTEIN"/>
    <property type="match status" value="1"/>
</dbReference>
<evidence type="ECO:0000313" key="9">
    <source>
        <dbReference type="Proteomes" id="UP001199816"/>
    </source>
</evidence>
<dbReference type="Proteomes" id="UP001199816">
    <property type="component" value="Unassembled WGS sequence"/>
</dbReference>
<evidence type="ECO:0000256" key="1">
    <source>
        <dbReference type="ARBA" id="ARBA00004442"/>
    </source>
</evidence>
<feature type="domain" description="SusD-like N-terminal" evidence="7">
    <location>
        <begin position="112"/>
        <end position="212"/>
    </location>
</feature>
<evidence type="ECO:0000256" key="3">
    <source>
        <dbReference type="ARBA" id="ARBA00022729"/>
    </source>
</evidence>
<evidence type="ECO:0000256" key="5">
    <source>
        <dbReference type="ARBA" id="ARBA00023237"/>
    </source>
</evidence>
<evidence type="ECO:0000256" key="4">
    <source>
        <dbReference type="ARBA" id="ARBA00023136"/>
    </source>
</evidence>
<comment type="subcellular location">
    <subcellularLocation>
        <location evidence="1">Cell outer membrane</location>
    </subcellularLocation>
</comment>
<dbReference type="InterPro" id="IPR033985">
    <property type="entry name" value="SusD-like_N"/>
</dbReference>
<name>A0ABS8PNB9_9BACT</name>
<gene>
    <name evidence="8" type="ORF">LQ567_07450</name>
</gene>
<protein>
    <submittedName>
        <fullName evidence="8">RagB/SusD family nutrient uptake outer membrane protein</fullName>
    </submittedName>
</protein>
<keyword evidence="9" id="KW-1185">Reference proteome</keyword>
<accession>A0ABS8PNB9</accession>
<evidence type="ECO:0000259" key="6">
    <source>
        <dbReference type="Pfam" id="PF07980"/>
    </source>
</evidence>
<dbReference type="SUPFAM" id="SSF48452">
    <property type="entry name" value="TPR-like"/>
    <property type="match status" value="1"/>
</dbReference>